<evidence type="ECO:0000313" key="3">
    <source>
        <dbReference type="Proteomes" id="UP000240317"/>
    </source>
</evidence>
<dbReference type="Proteomes" id="UP000240317">
    <property type="component" value="Unassembled WGS sequence"/>
</dbReference>
<feature type="compositionally biased region" description="Basic and acidic residues" evidence="1">
    <location>
        <begin position="253"/>
        <end position="264"/>
    </location>
</feature>
<dbReference type="GO" id="GO:0003677">
    <property type="term" value="F:DNA binding"/>
    <property type="evidence" value="ECO:0007669"/>
    <property type="project" value="InterPro"/>
</dbReference>
<accession>A0A2T3W5X8</accession>
<protein>
    <submittedName>
        <fullName evidence="2">Uncharacterized protein</fullName>
    </submittedName>
</protein>
<dbReference type="AlphaFoldDB" id="A0A2T3W5X8"/>
<keyword evidence="3" id="KW-1185">Reference proteome</keyword>
<evidence type="ECO:0000313" key="2">
    <source>
        <dbReference type="EMBL" id="PTA67194.1"/>
    </source>
</evidence>
<dbReference type="EMBL" id="PYSV01000014">
    <property type="protein sequence ID" value="PTA67194.1"/>
    <property type="molecule type" value="Genomic_DNA"/>
</dbReference>
<name>A0A2T3W5X8_9DEIO</name>
<comment type="caution">
    <text evidence="2">The sequence shown here is derived from an EMBL/GenBank/DDBJ whole genome shotgun (WGS) entry which is preliminary data.</text>
</comment>
<evidence type="ECO:0000256" key="1">
    <source>
        <dbReference type="SAM" id="MobiDB-lite"/>
    </source>
</evidence>
<dbReference type="InterPro" id="IPR011010">
    <property type="entry name" value="DNA_brk_join_enz"/>
</dbReference>
<gene>
    <name evidence="2" type="ORF">C8263_13945</name>
</gene>
<sequence>MYTVAMAPDIARLSQALAAADLDELFPLVKDHLRIRTDHLLRLLSPFFAQAQATGVNLQRPSAELSELLSGVAATNRNGTVARPNTVRARLGAMSALYTYAVAVGAVTEHPMQGLQRPPKEFADLPGTPREQVQRLHGHTRRHADLAALHAALVLIDEHALKVSELLSLTWDHLNLTGYELARSAGRTPLSQRAKDALMPLVIQAGGLLGDESLPARLDTRRRLFPWPNEATFRAELMRACRATPIPYASPGDLRRASLRDHPHTPRSAGYAPEDGERQLARATNLARTVAQALHPEE</sequence>
<feature type="region of interest" description="Disordered" evidence="1">
    <location>
        <begin position="252"/>
        <end position="275"/>
    </location>
</feature>
<dbReference type="SUPFAM" id="SSF56349">
    <property type="entry name" value="DNA breaking-rejoining enzymes"/>
    <property type="match status" value="1"/>
</dbReference>
<organism evidence="2 3">
    <name type="scientific">Deinococcus arcticus</name>
    <dbReference type="NCBI Taxonomy" id="2136176"/>
    <lineage>
        <taxon>Bacteria</taxon>
        <taxon>Thermotogati</taxon>
        <taxon>Deinococcota</taxon>
        <taxon>Deinococci</taxon>
        <taxon>Deinococcales</taxon>
        <taxon>Deinococcaceae</taxon>
        <taxon>Deinococcus</taxon>
    </lineage>
</organism>
<reference evidence="2 3" key="1">
    <citation type="submission" date="2018-03" db="EMBL/GenBank/DDBJ databases">
        <title>Draft genome of Deinococcus sp. OD32.</title>
        <authorList>
            <person name="Wang X.-P."/>
            <person name="Du Z.-J."/>
        </authorList>
    </citation>
    <scope>NUCLEOTIDE SEQUENCE [LARGE SCALE GENOMIC DNA]</scope>
    <source>
        <strain evidence="2 3">OD32</strain>
    </source>
</reference>
<proteinExistence type="predicted"/>